<dbReference type="GO" id="GO:0004802">
    <property type="term" value="F:transketolase activity"/>
    <property type="evidence" value="ECO:0007669"/>
    <property type="project" value="UniProtKB-EC"/>
</dbReference>
<dbReference type="SMART" id="SM00861">
    <property type="entry name" value="Transket_pyr"/>
    <property type="match status" value="1"/>
</dbReference>
<evidence type="ECO:0000256" key="3">
    <source>
        <dbReference type="ARBA" id="ARBA00007131"/>
    </source>
</evidence>
<evidence type="ECO:0000256" key="6">
    <source>
        <dbReference type="ARBA" id="ARBA00022842"/>
    </source>
</evidence>
<dbReference type="Pfam" id="PF02779">
    <property type="entry name" value="Transket_pyr"/>
    <property type="match status" value="1"/>
</dbReference>
<comment type="cofactor">
    <cofactor evidence="1">
        <name>Mg(2+)</name>
        <dbReference type="ChEBI" id="CHEBI:18420"/>
    </cofactor>
</comment>
<evidence type="ECO:0000313" key="12">
    <source>
        <dbReference type="Proteomes" id="UP000305654"/>
    </source>
</evidence>
<keyword evidence="7" id="KW-0786">Thiamine pyrophosphate</keyword>
<evidence type="ECO:0000256" key="7">
    <source>
        <dbReference type="ARBA" id="ARBA00023052"/>
    </source>
</evidence>
<dbReference type="CDD" id="cd07033">
    <property type="entry name" value="TPP_PYR_DXS_TK_like"/>
    <property type="match status" value="1"/>
</dbReference>
<name>A0A5R9JDE1_9PROT</name>
<evidence type="ECO:0000256" key="4">
    <source>
        <dbReference type="ARBA" id="ARBA00022679"/>
    </source>
</evidence>
<proteinExistence type="inferred from homology"/>
<keyword evidence="4" id="KW-0808">Transferase</keyword>
<dbReference type="Pfam" id="PF22613">
    <property type="entry name" value="Transketolase_C_1"/>
    <property type="match status" value="1"/>
</dbReference>
<dbReference type="Pfam" id="PF00456">
    <property type="entry name" value="Transketolase_N"/>
    <property type="match status" value="1"/>
</dbReference>
<dbReference type="AlphaFoldDB" id="A0A5R9JDE1"/>
<dbReference type="PANTHER" id="PTHR43522:SF2">
    <property type="entry name" value="TRANSKETOLASE 1-RELATED"/>
    <property type="match status" value="1"/>
</dbReference>
<dbReference type="EMBL" id="VCDI01000002">
    <property type="protein sequence ID" value="TLU73641.1"/>
    <property type="molecule type" value="Genomic_DNA"/>
</dbReference>
<dbReference type="SUPFAM" id="SSF52518">
    <property type="entry name" value="Thiamin diphosphate-binding fold (THDP-binding)"/>
    <property type="match status" value="2"/>
</dbReference>
<evidence type="ECO:0000259" key="10">
    <source>
        <dbReference type="SMART" id="SM00861"/>
    </source>
</evidence>
<evidence type="ECO:0000313" key="11">
    <source>
        <dbReference type="EMBL" id="TLU73641.1"/>
    </source>
</evidence>
<comment type="similarity">
    <text evidence="3">Belongs to the transketolase family.</text>
</comment>
<evidence type="ECO:0000256" key="8">
    <source>
        <dbReference type="ARBA" id="ARBA00049473"/>
    </source>
</evidence>
<dbReference type="PANTHER" id="PTHR43522">
    <property type="entry name" value="TRANSKETOLASE"/>
    <property type="match status" value="1"/>
</dbReference>
<dbReference type="InterPro" id="IPR009014">
    <property type="entry name" value="Transketo_C/PFOR_II"/>
</dbReference>
<dbReference type="Proteomes" id="UP000305654">
    <property type="component" value="Unassembled WGS sequence"/>
</dbReference>
<protein>
    <submittedName>
        <fullName evidence="11">Transketolase</fullName>
    </submittedName>
</protein>
<comment type="caution">
    <text evidence="11">The sequence shown here is derived from an EMBL/GenBank/DDBJ whole genome shotgun (WGS) entry which is preliminary data.</text>
</comment>
<dbReference type="InterPro" id="IPR029061">
    <property type="entry name" value="THDP-binding"/>
</dbReference>
<dbReference type="InterPro" id="IPR005475">
    <property type="entry name" value="Transketolase-like_Pyr-bd"/>
</dbReference>
<dbReference type="GO" id="GO:0006098">
    <property type="term" value="P:pentose-phosphate shunt"/>
    <property type="evidence" value="ECO:0007669"/>
    <property type="project" value="TreeGrafter"/>
</dbReference>
<dbReference type="SUPFAM" id="SSF52922">
    <property type="entry name" value="TK C-terminal domain-like"/>
    <property type="match status" value="1"/>
</dbReference>
<dbReference type="Gene3D" id="3.40.50.920">
    <property type="match status" value="1"/>
</dbReference>
<comment type="catalytic activity">
    <reaction evidence="8">
        <text>D-sedoheptulose 7-phosphate + D-glyceraldehyde 3-phosphate = aldehydo-D-ribose 5-phosphate + D-xylulose 5-phosphate</text>
        <dbReference type="Rhea" id="RHEA:10508"/>
        <dbReference type="ChEBI" id="CHEBI:57483"/>
        <dbReference type="ChEBI" id="CHEBI:57737"/>
        <dbReference type="ChEBI" id="CHEBI:58273"/>
        <dbReference type="ChEBI" id="CHEBI:59776"/>
        <dbReference type="EC" id="2.2.1.1"/>
    </reaction>
</comment>
<feature type="compositionally biased region" description="Low complexity" evidence="9">
    <location>
        <begin position="494"/>
        <end position="510"/>
    </location>
</feature>
<dbReference type="InterPro" id="IPR055152">
    <property type="entry name" value="Transketolase-like_C_2"/>
</dbReference>
<feature type="region of interest" description="Disordered" evidence="9">
    <location>
        <begin position="666"/>
        <end position="694"/>
    </location>
</feature>
<evidence type="ECO:0000256" key="2">
    <source>
        <dbReference type="ARBA" id="ARBA00001964"/>
    </source>
</evidence>
<keyword evidence="6" id="KW-0460">Magnesium</keyword>
<keyword evidence="12" id="KW-1185">Reference proteome</keyword>
<reference evidence="11 12" key="1">
    <citation type="submission" date="2019-05" db="EMBL/GenBank/DDBJ databases">
        <authorList>
            <person name="Pankratov T."/>
            <person name="Grouzdev D."/>
        </authorList>
    </citation>
    <scope>NUCLEOTIDE SEQUENCE [LARGE SCALE GENOMIC DNA]</scope>
    <source>
        <strain evidence="11 12">KEBCLARHB70R</strain>
    </source>
</reference>
<comment type="cofactor">
    <cofactor evidence="2">
        <name>thiamine diphosphate</name>
        <dbReference type="ChEBI" id="CHEBI:58937"/>
    </cofactor>
</comment>
<sequence>MDADLLLEHRSAVPGESRDAALDRTGRAAPAPPQALAASLRLAVESQPNVAAGSALGMVDAASVLWSRILKFDAADPHWPDRDRFVVSNARFAPLLRALLALAAPDPGDAAEGAHEIGTAGFGQHPGVEMAIGPAGQGIATGTGMALAERLLAARFGHSLVDHRTWVLACETDLAAGIALEAASLAGQLRLDRLCVLFEMDAGAGSDTGGPMARFAACGWSVRSVDAHDPEALAQALAGAARGRRPNLIACRIRNDDVPAPGIEAAAGGAWRDCGSRGASARRSWLKRLVRHRLRGEFDRVMAGQLPSHWRRDWREAFRCLEEQPAGTSSWSPAGAIDTLLDLLPEFVGISSAPGGQRTGPSLQIARRLCFGTQEHAMAALLNGVALHGGLIACGSASFISVDRMRPALRLGALMRRQVIHLLTDDGLSIGEDGAAWQPVEQLASLRAMPNVAVFRPADRIELMECWDLALHRTDGPSVIAVPPGLLPQPAQPDGPAQPDEPAQPDGPAQPVHPAQPIQAAHRRGSNACGRGGYVVAEAGVAVGVGVATGASAHRDVTLIATGPELAVALAARDRLARRHVAAAVVSLPCWELFSRQGAAYREAVLGTAPRVGIEAASGFGWERWLGADGVFIGMDEFGVPASASELYRQFGITPEAVAENVHRRLRTHPRSTGRLDEGSPVESRARGSQRDGG</sequence>
<feature type="domain" description="Transketolase-like pyrimidine-binding" evidence="10">
    <location>
        <begin position="327"/>
        <end position="489"/>
    </location>
</feature>
<evidence type="ECO:0000256" key="5">
    <source>
        <dbReference type="ARBA" id="ARBA00022723"/>
    </source>
</evidence>
<dbReference type="InterPro" id="IPR033247">
    <property type="entry name" value="Transketolase_fam"/>
</dbReference>
<gene>
    <name evidence="11" type="ORF">FE263_08510</name>
</gene>
<dbReference type="GO" id="GO:0046872">
    <property type="term" value="F:metal ion binding"/>
    <property type="evidence" value="ECO:0007669"/>
    <property type="project" value="UniProtKB-KW"/>
</dbReference>
<feature type="region of interest" description="Disordered" evidence="9">
    <location>
        <begin position="481"/>
        <end position="525"/>
    </location>
</feature>
<dbReference type="GO" id="GO:0005829">
    <property type="term" value="C:cytosol"/>
    <property type="evidence" value="ECO:0007669"/>
    <property type="project" value="TreeGrafter"/>
</dbReference>
<dbReference type="InterPro" id="IPR005474">
    <property type="entry name" value="Transketolase_N"/>
</dbReference>
<evidence type="ECO:0000256" key="9">
    <source>
        <dbReference type="SAM" id="MobiDB-lite"/>
    </source>
</evidence>
<organism evidence="11 12">
    <name type="scientific">Lichenicoccus roseus</name>
    <dbReference type="NCBI Taxonomy" id="2683649"/>
    <lineage>
        <taxon>Bacteria</taxon>
        <taxon>Pseudomonadati</taxon>
        <taxon>Pseudomonadota</taxon>
        <taxon>Alphaproteobacteria</taxon>
        <taxon>Acetobacterales</taxon>
        <taxon>Acetobacteraceae</taxon>
        <taxon>Lichenicoccus</taxon>
    </lineage>
</organism>
<accession>A0A5R9JDE1</accession>
<feature type="compositionally biased region" description="Basic and acidic residues" evidence="9">
    <location>
        <begin position="674"/>
        <end position="694"/>
    </location>
</feature>
<keyword evidence="5" id="KW-0479">Metal-binding</keyword>
<dbReference type="OrthoDB" id="7231069at2"/>
<evidence type="ECO:0000256" key="1">
    <source>
        <dbReference type="ARBA" id="ARBA00001946"/>
    </source>
</evidence>
<dbReference type="Gene3D" id="3.40.50.970">
    <property type="match status" value="2"/>
</dbReference>